<dbReference type="GeneID" id="28340338"/>
<evidence type="ECO:0000256" key="1">
    <source>
        <dbReference type="SAM" id="Phobius"/>
    </source>
</evidence>
<evidence type="ECO:0000259" key="2">
    <source>
        <dbReference type="PROSITE" id="PS50835"/>
    </source>
</evidence>
<dbReference type="KEGG" id="vg:28340338"/>
<dbReference type="Proteomes" id="UP000203626">
    <property type="component" value="Segment"/>
</dbReference>
<protein>
    <recommendedName>
        <fullName evidence="2">Ig-like domain-containing protein</fullName>
    </recommendedName>
</protein>
<feature type="transmembrane region" description="Helical" evidence="1">
    <location>
        <begin position="283"/>
        <end position="304"/>
    </location>
</feature>
<evidence type="ECO:0000313" key="4">
    <source>
        <dbReference type="Proteomes" id="UP000203626"/>
    </source>
</evidence>
<organism evidence="3 4">
    <name type="scientific">Pteropox virus</name>
    <dbReference type="NCBI Taxonomy" id="1873698"/>
    <lineage>
        <taxon>Viruses</taxon>
        <taxon>Varidnaviria</taxon>
        <taxon>Bamfordvirae</taxon>
        <taxon>Nucleocytoviricota</taxon>
        <taxon>Pokkesviricetes</taxon>
        <taxon>Chitovirales</taxon>
        <taxon>Poxviridae</taxon>
        <taxon>Chordopoxvirinae</taxon>
        <taxon>Pteropopoxvirus</taxon>
        <taxon>Pteropopoxvirus pteropox</taxon>
    </lineage>
</organism>
<keyword evidence="4" id="KW-1185">Reference proteome</keyword>
<keyword evidence="1" id="KW-0812">Transmembrane</keyword>
<dbReference type="RefSeq" id="YP_009268726.1">
    <property type="nucleotide sequence ID" value="NC_030656.1"/>
</dbReference>
<feature type="transmembrane region" description="Helical" evidence="1">
    <location>
        <begin position="7"/>
        <end position="29"/>
    </location>
</feature>
<dbReference type="PROSITE" id="PS50835">
    <property type="entry name" value="IG_LIKE"/>
    <property type="match status" value="1"/>
</dbReference>
<accession>A0A1B1MRD4</accession>
<keyword evidence="1" id="KW-0472">Membrane</keyword>
<keyword evidence="1" id="KW-1133">Transmembrane helix</keyword>
<name>A0A1B1MRD4_9POXV</name>
<dbReference type="InterPro" id="IPR007110">
    <property type="entry name" value="Ig-like_dom"/>
</dbReference>
<feature type="domain" description="Ig-like" evidence="2">
    <location>
        <begin position="171"/>
        <end position="273"/>
    </location>
</feature>
<evidence type="ECO:0000313" key="3">
    <source>
        <dbReference type="EMBL" id="ANS71095.1"/>
    </source>
</evidence>
<dbReference type="EMBL" id="KU980965">
    <property type="protein sequence ID" value="ANS71095.1"/>
    <property type="molecule type" value="Genomic_DNA"/>
</dbReference>
<reference evidence="3 4" key="1">
    <citation type="journal article" date="2016" name="J. Gen. Virol.">
        <title>Genomic characterization of a novel poxvirus from a flying fox: evidence for a new genus?</title>
        <authorList>
            <person name="O'Dea M.A."/>
            <person name="Tu S.L."/>
            <person name="Pang S."/>
            <person name="De Ridder T."/>
            <person name="Jackson B."/>
            <person name="Upton C."/>
        </authorList>
    </citation>
    <scope>NUCLEOTIDE SEQUENCE [LARGE SCALE GENOMIC DNA]</scope>
    <source>
        <strain evidence="3 4">Australia</strain>
    </source>
</reference>
<sequence>MVMKNTIIYMVFFLLGAIIQQIISPINFFEKEVKVPHFINVPYTPKLFFSPYEKKIREPNCTVTKRIEGDSVLFKAWSVTGIPKSVTVRYTKTNKTFTVFSPLSNSSNGYYPISNTKSSVVYRSYVVEKGLIIKKLKHSDAGVMLISIVDSTNTVITLCTKLVVEPTIDEPTLKITRLETDGTKCLATIRCDAEQHNTLLSFMGNGFLDTQRNITWFNTKTLIGKFIVNKKLTVSCVSINKFSVSESFTVSIDYQCYVNQKKVSDNNACSTVRFVLDTRPCTVILISAFLILTVIACVLSYKAILQYNYYKRRKTYVNLIDVYNPNNI</sequence>
<gene>
    <name evidence="3" type="ORF">PTPV-Aus-011</name>
</gene>
<proteinExistence type="predicted"/>